<comment type="caution">
    <text evidence="4">The sequence shown here is derived from an EMBL/GenBank/DDBJ whole genome shotgun (WGS) entry which is preliminary data.</text>
</comment>
<evidence type="ECO:0000259" key="3">
    <source>
        <dbReference type="Pfam" id="PF14309"/>
    </source>
</evidence>
<feature type="compositionally biased region" description="Basic residues" evidence="1">
    <location>
        <begin position="129"/>
        <end position="139"/>
    </location>
</feature>
<evidence type="ECO:0008006" key="6">
    <source>
        <dbReference type="Google" id="ProtNLM"/>
    </source>
</evidence>
<evidence type="ECO:0000313" key="4">
    <source>
        <dbReference type="EMBL" id="RVW47016.1"/>
    </source>
</evidence>
<dbReference type="InterPro" id="IPR025486">
    <property type="entry name" value="DUF4378"/>
</dbReference>
<dbReference type="PANTHER" id="PTHR47212:SF4">
    <property type="entry name" value="ADHESIN-LIKE PROTEIN, PUTATIVE (DUF3741)-RELATED"/>
    <property type="match status" value="1"/>
</dbReference>
<feature type="region of interest" description="Disordered" evidence="1">
    <location>
        <begin position="319"/>
        <end position="339"/>
    </location>
</feature>
<dbReference type="PANTHER" id="PTHR47212">
    <property type="entry name" value="ADHESIN-LIKE PROTEIN, PUTATIVE (DUF3741)-RELATED"/>
    <property type="match status" value="1"/>
</dbReference>
<feature type="region of interest" description="Disordered" evidence="1">
    <location>
        <begin position="688"/>
        <end position="707"/>
    </location>
</feature>
<feature type="compositionally biased region" description="Low complexity" evidence="1">
    <location>
        <begin position="698"/>
        <end position="707"/>
    </location>
</feature>
<evidence type="ECO:0000313" key="5">
    <source>
        <dbReference type="Proteomes" id="UP000288805"/>
    </source>
</evidence>
<feature type="compositionally biased region" description="Basic and acidic residues" evidence="1">
    <location>
        <begin position="103"/>
        <end position="128"/>
    </location>
</feature>
<dbReference type="Pfam" id="PF12552">
    <property type="entry name" value="DUF3741"/>
    <property type="match status" value="1"/>
</dbReference>
<evidence type="ECO:0000256" key="1">
    <source>
        <dbReference type="SAM" id="MobiDB-lite"/>
    </source>
</evidence>
<dbReference type="AlphaFoldDB" id="A0A438EH31"/>
<dbReference type="InterPro" id="IPR022212">
    <property type="entry name" value="DUF3741"/>
</dbReference>
<feature type="compositionally biased region" description="Polar residues" evidence="1">
    <location>
        <begin position="573"/>
        <end position="594"/>
    </location>
</feature>
<organism evidence="4 5">
    <name type="scientific">Vitis vinifera</name>
    <name type="common">Grape</name>
    <dbReference type="NCBI Taxonomy" id="29760"/>
    <lineage>
        <taxon>Eukaryota</taxon>
        <taxon>Viridiplantae</taxon>
        <taxon>Streptophyta</taxon>
        <taxon>Embryophyta</taxon>
        <taxon>Tracheophyta</taxon>
        <taxon>Spermatophyta</taxon>
        <taxon>Magnoliopsida</taxon>
        <taxon>eudicotyledons</taxon>
        <taxon>Gunneridae</taxon>
        <taxon>Pentapetalae</taxon>
        <taxon>rosids</taxon>
        <taxon>Vitales</taxon>
        <taxon>Vitaceae</taxon>
        <taxon>Viteae</taxon>
        <taxon>Vitis</taxon>
    </lineage>
</organism>
<evidence type="ECO:0000259" key="2">
    <source>
        <dbReference type="Pfam" id="PF12552"/>
    </source>
</evidence>
<feature type="compositionally biased region" description="Basic residues" evidence="1">
    <location>
        <begin position="319"/>
        <end position="329"/>
    </location>
</feature>
<accession>A0A438EH31</accession>
<sequence>MMGKRSQRRPVRYEKGQSGCMWSLINMFDFRHGRSTRRLLSDRKRDNWQAVGEGYSKGTFSLLTDFDEKCQGTDDGDECQMVTADSCKPSMKKLIEEEMSNEEEVKKQMTSDEVEPKQSDPEKGDPIRKNRRRINKSKKTCNVHIHNNAGSGNLSNYNSEQQFMSSLDLDAIMEELCGQIHQKSSTCGRHDHHGEHNMQPDKRCPASEEKLSEATKVFISQKFATGTAEDGKTENSQEFTDALQTLNSNKELFLKLLQDPNSLLMKHIQNLLDSQVEKDENSMSHENSNSHKYSKSLPGSNLPDRELLNLKQSKEFTNHKQHKFFRRRSKSQDSISLNGNENYQASNKIVILKPGPVDSRNSETDNGFGSLMQSHNDMTNTGPSERTVSHFSLNEIKRRLKHAMGRERQGTAHNGVLHRFPSNHQSSEDGNKRVSGENIGMHSPNRSHFYTERIPKPSAGSKRGDKIGKLKDCEISMEHDTLGYPNQRVSTIYSEAKKHLSEMLSNGDEDEDILIRQAPRTLGRILSLPEYNLSPICSPGRDWGNNFVTAQMRFSACGKFQRVDENTGRLKQENNVGHSTPLAQNFKNRTYPSDENQDDEAQGSNSSPNISVEFVHDNKVKEACSTRDEISSEGDVEIVKTINTLLEENRVLDISSESSSSSVIKDDQMECIAAESCDEKGYIESLKSDSVEEDQRQSSPLASPSSSLMDKGVVDLASIMDRIERPSPISVLEPLFTEDDISPASIKSKPVEQLMQPLRIQFEEQDASAAHLVTHIKIGVESKDSVFEYIKAVLQISASSLDEFFLMSLTSDQILDPSLLDEEEISSFQLCHDQKLLFNCINEVLMEVCERYFGCFSWASIVKANIRPVPNMKNTIREVWEGVHWHLLPQPLPHNLDQIVRKDMVKTGTWMDLRFEAQIIGIEMSEVVLQELVEDTILCCINESSENVFTMPQADLEEDESSVNLSNTTSC</sequence>
<protein>
    <recommendedName>
        <fullName evidence="6">DUF4378 domain-containing protein</fullName>
    </recommendedName>
</protein>
<name>A0A438EH31_VITVI</name>
<reference evidence="4 5" key="1">
    <citation type="journal article" date="2018" name="PLoS Genet.">
        <title>Population sequencing reveals clonal diversity and ancestral inbreeding in the grapevine cultivar Chardonnay.</title>
        <authorList>
            <person name="Roach M.J."/>
            <person name="Johnson D.L."/>
            <person name="Bohlmann J."/>
            <person name="van Vuuren H.J."/>
            <person name="Jones S.J."/>
            <person name="Pretorius I.S."/>
            <person name="Schmidt S.A."/>
            <person name="Borneman A.R."/>
        </authorList>
    </citation>
    <scope>NUCLEOTIDE SEQUENCE [LARGE SCALE GENOMIC DNA]</scope>
    <source>
        <strain evidence="5">cv. Chardonnay</strain>
        <tissue evidence="4">Leaf</tissue>
    </source>
</reference>
<dbReference type="KEGG" id="vvi:100258456"/>
<feature type="domain" description="DUF4378" evidence="3">
    <location>
        <begin position="787"/>
        <end position="935"/>
    </location>
</feature>
<dbReference type="Pfam" id="PF14309">
    <property type="entry name" value="DUF4378"/>
    <property type="match status" value="1"/>
</dbReference>
<dbReference type="Gramene" id="Vitis15g01416.t01">
    <property type="protein sequence ID" value="Vitis15g01416.t01.CDS"/>
    <property type="gene ID" value="Vitis15g01416"/>
</dbReference>
<feature type="region of interest" description="Disordered" evidence="1">
    <location>
        <begin position="441"/>
        <end position="466"/>
    </location>
</feature>
<dbReference type="EMBL" id="QGNW01001294">
    <property type="protein sequence ID" value="RVW47016.1"/>
    <property type="molecule type" value="Genomic_DNA"/>
</dbReference>
<dbReference type="OrthoDB" id="770239at2759"/>
<proteinExistence type="predicted"/>
<feature type="region of interest" description="Disordered" evidence="1">
    <location>
        <begin position="99"/>
        <end position="139"/>
    </location>
</feature>
<gene>
    <name evidence="4" type="ORF">CK203_102583</name>
</gene>
<feature type="region of interest" description="Disordered" evidence="1">
    <location>
        <begin position="277"/>
        <end position="302"/>
    </location>
</feature>
<feature type="region of interest" description="Disordered" evidence="1">
    <location>
        <begin position="568"/>
        <end position="611"/>
    </location>
</feature>
<dbReference type="Proteomes" id="UP000288805">
    <property type="component" value="Unassembled WGS sequence"/>
</dbReference>
<feature type="domain" description="DUF3741" evidence="2">
    <location>
        <begin position="221"/>
        <end position="262"/>
    </location>
</feature>